<name>A0A7C5YZS7_9CREN</name>
<comment type="caution">
    <text evidence="1">The sequence shown here is derived from an EMBL/GenBank/DDBJ whole genome shotgun (WGS) entry which is preliminary data.</text>
</comment>
<dbReference type="InterPro" id="IPR036520">
    <property type="entry name" value="UPF0759_sf"/>
</dbReference>
<dbReference type="AlphaFoldDB" id="A0A7C5YZS7"/>
<dbReference type="SUPFAM" id="SSF117396">
    <property type="entry name" value="TM1631-like"/>
    <property type="match status" value="1"/>
</dbReference>
<dbReference type="Pfam" id="PF01904">
    <property type="entry name" value="DUF72"/>
    <property type="match status" value="1"/>
</dbReference>
<reference evidence="1" key="1">
    <citation type="journal article" date="2020" name="mSystems">
        <title>Genome- and Community-Level Interaction Insights into Carbon Utilization and Element Cycling Functions of Hydrothermarchaeota in Hydrothermal Sediment.</title>
        <authorList>
            <person name="Zhou Z."/>
            <person name="Liu Y."/>
            <person name="Xu W."/>
            <person name="Pan J."/>
            <person name="Luo Z.H."/>
            <person name="Li M."/>
        </authorList>
    </citation>
    <scope>NUCLEOTIDE SEQUENCE [LARGE SCALE GENOMIC DNA]</scope>
    <source>
        <strain evidence="1">SpSt-1</strain>
    </source>
</reference>
<accession>A0A7C5YZS7</accession>
<dbReference type="Gene3D" id="3.20.20.410">
    <property type="entry name" value="Protein of unknown function UPF0759"/>
    <property type="match status" value="1"/>
</dbReference>
<proteinExistence type="predicted"/>
<dbReference type="EMBL" id="DRUB01000138">
    <property type="protein sequence ID" value="HHR96558.1"/>
    <property type="molecule type" value="Genomic_DNA"/>
</dbReference>
<dbReference type="PANTHER" id="PTHR30348">
    <property type="entry name" value="UNCHARACTERIZED PROTEIN YECE"/>
    <property type="match status" value="1"/>
</dbReference>
<sequence length="235" mass="28443">MEVYIGTSGWLYDWNVEGTLNWYLKFSGLNAVELNASFYRFPYPNQVIGWSKQMRLKSIRWSIKVYRGITHFQRLNVNALNTWRKFYELFKPLDTYIDFYLFQMPPNFKMNSKNIEKLSRFVRTINLGPRFAIEFRDPSWFNSDTIEICKRLNITLVSIDAPIGRWIVTSNEIIYLRFHGKNTWYSYSYTYDELNEIVNNIIELKPKMLYIFFNNDHWMLENAKTMFKILQNKYP</sequence>
<dbReference type="InterPro" id="IPR002763">
    <property type="entry name" value="DUF72"/>
</dbReference>
<evidence type="ECO:0000313" key="1">
    <source>
        <dbReference type="EMBL" id="HHR96558.1"/>
    </source>
</evidence>
<protein>
    <submittedName>
        <fullName evidence="1">DUF72 domain-containing protein</fullName>
    </submittedName>
</protein>
<gene>
    <name evidence="1" type="ORF">ENL47_07075</name>
</gene>
<organism evidence="1">
    <name type="scientific">Ignisphaera aggregans</name>
    <dbReference type="NCBI Taxonomy" id="334771"/>
    <lineage>
        <taxon>Archaea</taxon>
        <taxon>Thermoproteota</taxon>
        <taxon>Thermoprotei</taxon>
        <taxon>Desulfurococcales</taxon>
        <taxon>Desulfurococcaceae</taxon>
        <taxon>Ignisphaera</taxon>
    </lineage>
</organism>
<dbReference type="PANTHER" id="PTHR30348:SF4">
    <property type="entry name" value="DUF72 DOMAIN-CONTAINING PROTEIN"/>
    <property type="match status" value="1"/>
</dbReference>